<accession>D0NWJ1</accession>
<dbReference type="EMBL" id="DS028176">
    <property type="protein sequence ID" value="EEY67054.1"/>
    <property type="molecule type" value="Genomic_DNA"/>
</dbReference>
<dbReference type="VEuPathDB" id="FungiDB:PITG_17644"/>
<evidence type="ECO:0000313" key="2">
    <source>
        <dbReference type="Proteomes" id="UP000006643"/>
    </source>
</evidence>
<organism evidence="1 2">
    <name type="scientific">Phytophthora infestans (strain T30-4)</name>
    <name type="common">Potato late blight agent</name>
    <dbReference type="NCBI Taxonomy" id="403677"/>
    <lineage>
        <taxon>Eukaryota</taxon>
        <taxon>Sar</taxon>
        <taxon>Stramenopiles</taxon>
        <taxon>Oomycota</taxon>
        <taxon>Peronosporomycetes</taxon>
        <taxon>Peronosporales</taxon>
        <taxon>Peronosporaceae</taxon>
        <taxon>Phytophthora</taxon>
    </lineage>
</organism>
<proteinExistence type="predicted"/>
<gene>
    <name evidence="1" type="ORF">PITG_17644</name>
</gene>
<dbReference type="InParanoid" id="D0NWJ1"/>
<keyword evidence="2" id="KW-1185">Reference proteome</keyword>
<dbReference type="HOGENOM" id="CLU_1351215_0_0_1"/>
<dbReference type="OMA" id="WAAVESY"/>
<dbReference type="KEGG" id="pif:PITG_17644"/>
<dbReference type="GeneID" id="9471206"/>
<dbReference type="eggNOG" id="ENOG502SYR6">
    <property type="taxonomic scope" value="Eukaryota"/>
</dbReference>
<reference evidence="2" key="1">
    <citation type="journal article" date="2009" name="Nature">
        <title>Genome sequence and analysis of the Irish potato famine pathogen Phytophthora infestans.</title>
        <authorList>
            <consortium name="The Broad Institute Genome Sequencing Platform"/>
            <person name="Haas B.J."/>
            <person name="Kamoun S."/>
            <person name="Zody M.C."/>
            <person name="Jiang R.H."/>
            <person name="Handsaker R.E."/>
            <person name="Cano L.M."/>
            <person name="Grabherr M."/>
            <person name="Kodira C.D."/>
            <person name="Raffaele S."/>
            <person name="Torto-Alalibo T."/>
            <person name="Bozkurt T.O."/>
            <person name="Ah-Fong A.M."/>
            <person name="Alvarado L."/>
            <person name="Anderson V.L."/>
            <person name="Armstrong M.R."/>
            <person name="Avrova A."/>
            <person name="Baxter L."/>
            <person name="Beynon J."/>
            <person name="Boevink P.C."/>
            <person name="Bollmann S.R."/>
            <person name="Bos J.I."/>
            <person name="Bulone V."/>
            <person name="Cai G."/>
            <person name="Cakir C."/>
            <person name="Carrington J.C."/>
            <person name="Chawner M."/>
            <person name="Conti L."/>
            <person name="Costanzo S."/>
            <person name="Ewan R."/>
            <person name="Fahlgren N."/>
            <person name="Fischbach M.A."/>
            <person name="Fugelstad J."/>
            <person name="Gilroy E.M."/>
            <person name="Gnerre S."/>
            <person name="Green P.J."/>
            <person name="Grenville-Briggs L.J."/>
            <person name="Griffith J."/>
            <person name="Grunwald N.J."/>
            <person name="Horn K."/>
            <person name="Horner N.R."/>
            <person name="Hu C.H."/>
            <person name="Huitema E."/>
            <person name="Jeong D.H."/>
            <person name="Jones A.M."/>
            <person name="Jones J.D."/>
            <person name="Jones R.W."/>
            <person name="Karlsson E.K."/>
            <person name="Kunjeti S.G."/>
            <person name="Lamour K."/>
            <person name="Liu Z."/>
            <person name="Ma L."/>
            <person name="Maclean D."/>
            <person name="Chibucos M.C."/>
            <person name="McDonald H."/>
            <person name="McWalters J."/>
            <person name="Meijer H.J."/>
            <person name="Morgan W."/>
            <person name="Morris P.F."/>
            <person name="Munro C.A."/>
            <person name="O'Neill K."/>
            <person name="Ospina-Giraldo M."/>
            <person name="Pinzon A."/>
            <person name="Pritchard L."/>
            <person name="Ramsahoye B."/>
            <person name="Ren Q."/>
            <person name="Restrepo S."/>
            <person name="Roy S."/>
            <person name="Sadanandom A."/>
            <person name="Savidor A."/>
            <person name="Schornack S."/>
            <person name="Schwartz D.C."/>
            <person name="Schumann U.D."/>
            <person name="Schwessinger B."/>
            <person name="Seyer L."/>
            <person name="Sharpe T."/>
            <person name="Silvar C."/>
            <person name="Song J."/>
            <person name="Studholme D.J."/>
            <person name="Sykes S."/>
            <person name="Thines M."/>
            <person name="van de Vondervoort P.J."/>
            <person name="Phuntumart V."/>
            <person name="Wawra S."/>
            <person name="Weide R."/>
            <person name="Win J."/>
            <person name="Young C."/>
            <person name="Zhou S."/>
            <person name="Fry W."/>
            <person name="Meyers B.C."/>
            <person name="van West P."/>
            <person name="Ristaino J."/>
            <person name="Govers F."/>
            <person name="Birch P.R."/>
            <person name="Whisson S.C."/>
            <person name="Judelson H.S."/>
            <person name="Nusbaum C."/>
        </authorList>
    </citation>
    <scope>NUCLEOTIDE SEQUENCE [LARGE SCALE GENOMIC DNA]</scope>
    <source>
        <strain evidence="2">T30-4</strain>
    </source>
</reference>
<protein>
    <submittedName>
        <fullName evidence="1">Uncharacterized protein</fullName>
    </submittedName>
</protein>
<sequence>MSSSEEEWILTAKTEPTKLLHMVQRFAFPDELMASLSDKILMEWTAQWRRDCVLASLIAYRSRSDDRGTLKWLDDWKARFARAPPHNLAPLVDSRDDWVKLRSRGYGQDEILKLCDVGNKRRLAQHLMCALIFEKEIRAITARESDSENGALTRLQRHLFALRTVSEFHTAYSADNNSVDWYALARYFSTALEQGGPERGHPY</sequence>
<dbReference type="Proteomes" id="UP000006643">
    <property type="component" value="Unassembled WGS sequence"/>
</dbReference>
<dbReference type="OrthoDB" id="127457at2759"/>
<name>D0NWJ1_PHYIT</name>
<dbReference type="AlphaFoldDB" id="D0NWJ1"/>
<dbReference type="RefSeq" id="XP_002896506.1">
    <property type="nucleotide sequence ID" value="XM_002896460.1"/>
</dbReference>
<evidence type="ECO:0000313" key="1">
    <source>
        <dbReference type="EMBL" id="EEY67054.1"/>
    </source>
</evidence>